<dbReference type="OrthoDB" id="4709966at2"/>
<keyword evidence="2" id="KW-0804">Transcription</keyword>
<dbReference type="EMBL" id="SHKL01000001">
    <property type="protein sequence ID" value="RZT85777.1"/>
    <property type="molecule type" value="Genomic_DNA"/>
</dbReference>
<feature type="domain" description="HTH-type transcriptional regulator MT1864/Rv1816-like C-terminal" evidence="3">
    <location>
        <begin position="59"/>
        <end position="172"/>
    </location>
</feature>
<protein>
    <submittedName>
        <fullName evidence="4">TetR family transcriptional regulator</fullName>
    </submittedName>
</protein>
<dbReference type="InterPro" id="IPR036271">
    <property type="entry name" value="Tet_transcr_reg_TetR-rel_C_sf"/>
</dbReference>
<evidence type="ECO:0000313" key="4">
    <source>
        <dbReference type="EMBL" id="RZT85777.1"/>
    </source>
</evidence>
<dbReference type="SUPFAM" id="SSF48498">
    <property type="entry name" value="Tetracyclin repressor-like, C-terminal domain"/>
    <property type="match status" value="1"/>
</dbReference>
<evidence type="ECO:0000256" key="1">
    <source>
        <dbReference type="ARBA" id="ARBA00023015"/>
    </source>
</evidence>
<gene>
    <name evidence="4" type="ORF">EV383_2657</name>
</gene>
<dbReference type="Gene3D" id="1.10.357.10">
    <property type="entry name" value="Tetracycline Repressor, domain 2"/>
    <property type="match status" value="1"/>
</dbReference>
<dbReference type="Pfam" id="PF13305">
    <property type="entry name" value="TetR_C_33"/>
    <property type="match status" value="1"/>
</dbReference>
<dbReference type="AlphaFoldDB" id="A0A4Q7UUZ0"/>
<comment type="caution">
    <text evidence="4">The sequence shown here is derived from an EMBL/GenBank/DDBJ whole genome shotgun (WGS) entry which is preliminary data.</text>
</comment>
<reference evidence="4 5" key="1">
    <citation type="submission" date="2019-02" db="EMBL/GenBank/DDBJ databases">
        <title>Sequencing the genomes of 1000 actinobacteria strains.</title>
        <authorList>
            <person name="Klenk H.-P."/>
        </authorList>
    </citation>
    <scope>NUCLEOTIDE SEQUENCE [LARGE SCALE GENOMIC DNA]</scope>
    <source>
        <strain evidence="4 5">DSM 45779</strain>
    </source>
</reference>
<dbReference type="SUPFAM" id="SSF46689">
    <property type="entry name" value="Homeodomain-like"/>
    <property type="match status" value="1"/>
</dbReference>
<name>A0A4Q7UUZ0_PSEST</name>
<keyword evidence="5" id="KW-1185">Reference proteome</keyword>
<sequence length="213" mass="22872">MQARRIAAEAGATTIVVYRRFGGMPQLVTAVVEAGFDRLSTVFADRPEFDDPVAGFCDLALTYRGAAHANPHLFDLMFGLSNPGGYRADQWASAPDGAGVPGRRSSYFDRAYEPLVRYARLAIAQGHLREGDPESIAAQLWSFSHGFVVLELAGHFAPFADPLREVFAPMATNLVVGLGDDPGHAAAVMRSALTPAADDGSVREAGRTWPTHD</sequence>
<evidence type="ECO:0000313" key="5">
    <source>
        <dbReference type="Proteomes" id="UP000291591"/>
    </source>
</evidence>
<dbReference type="InterPro" id="IPR025996">
    <property type="entry name" value="MT1864/Rv1816-like_C"/>
</dbReference>
<dbReference type="InterPro" id="IPR009057">
    <property type="entry name" value="Homeodomain-like_sf"/>
</dbReference>
<proteinExistence type="predicted"/>
<evidence type="ECO:0000256" key="2">
    <source>
        <dbReference type="ARBA" id="ARBA00023163"/>
    </source>
</evidence>
<keyword evidence="1" id="KW-0805">Transcription regulation</keyword>
<organism evidence="4 5">
    <name type="scientific">Pseudonocardia sediminis</name>
    <dbReference type="NCBI Taxonomy" id="1397368"/>
    <lineage>
        <taxon>Bacteria</taxon>
        <taxon>Bacillati</taxon>
        <taxon>Actinomycetota</taxon>
        <taxon>Actinomycetes</taxon>
        <taxon>Pseudonocardiales</taxon>
        <taxon>Pseudonocardiaceae</taxon>
        <taxon>Pseudonocardia</taxon>
    </lineage>
</organism>
<dbReference type="Proteomes" id="UP000291591">
    <property type="component" value="Unassembled WGS sequence"/>
</dbReference>
<accession>A0A4Q7UUZ0</accession>
<evidence type="ECO:0000259" key="3">
    <source>
        <dbReference type="Pfam" id="PF13305"/>
    </source>
</evidence>